<evidence type="ECO:0000313" key="2">
    <source>
        <dbReference type="Proteomes" id="UP000707451"/>
    </source>
</evidence>
<gene>
    <name evidence="1" type="ORF">KI688_002956</name>
</gene>
<comment type="caution">
    <text evidence="1">The sequence shown here is derived from an EMBL/GenBank/DDBJ whole genome shotgun (WGS) entry which is preliminary data.</text>
</comment>
<evidence type="ECO:0000313" key="1">
    <source>
        <dbReference type="EMBL" id="KAG9064697.1"/>
    </source>
</evidence>
<organism evidence="1 2">
    <name type="scientific">Linnemannia hyalina</name>
    <dbReference type="NCBI Taxonomy" id="64524"/>
    <lineage>
        <taxon>Eukaryota</taxon>
        <taxon>Fungi</taxon>
        <taxon>Fungi incertae sedis</taxon>
        <taxon>Mucoromycota</taxon>
        <taxon>Mortierellomycotina</taxon>
        <taxon>Mortierellomycetes</taxon>
        <taxon>Mortierellales</taxon>
        <taxon>Mortierellaceae</taxon>
        <taxon>Linnemannia</taxon>
    </lineage>
</organism>
<reference evidence="1" key="1">
    <citation type="submission" date="2021-06" db="EMBL/GenBank/DDBJ databases">
        <title>Genome Sequence of Mortierella hyaline Strain SCG-10, a Cold-Adapted, Nitrate-Reducing Fungus Isolated from Soil in Minnesota, USA.</title>
        <authorList>
            <person name="Aldossari N."/>
        </authorList>
    </citation>
    <scope>NUCLEOTIDE SEQUENCE</scope>
    <source>
        <strain evidence="1">SCG-10</strain>
    </source>
</reference>
<protein>
    <submittedName>
        <fullName evidence="1">Uncharacterized protein</fullName>
    </submittedName>
</protein>
<keyword evidence="2" id="KW-1185">Reference proteome</keyword>
<accession>A0A9P7XPI1</accession>
<name>A0A9P7XPI1_9FUNG</name>
<dbReference type="AlphaFoldDB" id="A0A9P7XPI1"/>
<proteinExistence type="predicted"/>
<sequence>MIPVDAWDDHVVWEIFSRYSGTNCEFQFRPIRRCRHGADDFLSDSPHLTTNILTYTDVNESLMGAILESLPKSTVKSTVFEGF</sequence>
<dbReference type="Proteomes" id="UP000707451">
    <property type="component" value="Unassembled WGS sequence"/>
</dbReference>
<dbReference type="EMBL" id="JAHRHY010000013">
    <property type="protein sequence ID" value="KAG9064697.1"/>
    <property type="molecule type" value="Genomic_DNA"/>
</dbReference>